<gene>
    <name evidence="2" type="primary">PO11_96</name>
    <name evidence="2" type="ORF">AVEN_269297_1</name>
</gene>
<dbReference type="OrthoDB" id="3051850at2759"/>
<feature type="domain" description="Reverse transcriptase" evidence="1">
    <location>
        <begin position="1"/>
        <end position="124"/>
    </location>
</feature>
<dbReference type="SUPFAM" id="SSF56672">
    <property type="entry name" value="DNA/RNA polymerases"/>
    <property type="match status" value="1"/>
</dbReference>
<proteinExistence type="predicted"/>
<dbReference type="InterPro" id="IPR043502">
    <property type="entry name" value="DNA/RNA_pol_sf"/>
</dbReference>
<reference evidence="2 3" key="1">
    <citation type="journal article" date="2019" name="Sci. Rep.">
        <title>Orb-weaving spider Araneus ventricosus genome elucidates the spidroin gene catalogue.</title>
        <authorList>
            <person name="Kono N."/>
            <person name="Nakamura H."/>
            <person name="Ohtoshi R."/>
            <person name="Moran D.A.P."/>
            <person name="Shinohara A."/>
            <person name="Yoshida Y."/>
            <person name="Fujiwara M."/>
            <person name="Mori M."/>
            <person name="Tomita M."/>
            <person name="Arakawa K."/>
        </authorList>
    </citation>
    <scope>NUCLEOTIDE SEQUENCE [LARGE SCALE GENOMIC DNA]</scope>
</reference>
<comment type="caution">
    <text evidence="2">The sequence shown here is derived from an EMBL/GenBank/DDBJ whole genome shotgun (WGS) entry which is preliminary data.</text>
</comment>
<keyword evidence="3" id="KW-1185">Reference proteome</keyword>
<dbReference type="Proteomes" id="UP000499080">
    <property type="component" value="Unassembled WGS sequence"/>
</dbReference>
<evidence type="ECO:0000313" key="3">
    <source>
        <dbReference type="Proteomes" id="UP000499080"/>
    </source>
</evidence>
<dbReference type="GO" id="GO:0071897">
    <property type="term" value="P:DNA biosynthetic process"/>
    <property type="evidence" value="ECO:0007669"/>
    <property type="project" value="UniProtKB-ARBA"/>
</dbReference>
<dbReference type="PANTHER" id="PTHR33332">
    <property type="entry name" value="REVERSE TRANSCRIPTASE DOMAIN-CONTAINING PROTEIN"/>
    <property type="match status" value="1"/>
</dbReference>
<evidence type="ECO:0000313" key="2">
    <source>
        <dbReference type="EMBL" id="GBL62221.1"/>
    </source>
</evidence>
<sequence length="269" mass="30962">MGCPYGSVISPCLWNIYINPILNLNSENFLVQAFSDDLALVSTGRTRSELERNINEILKNIMENLTFLRLKLSVDKCQAITIRSKQIFKRHRTDQIVFNRSPCFKINNKGIKVSNSLKYLGSNIDNRLAWTAHIMTLHSKIFDLTQNFNRIVQSDFSTDKHILKTWYFVVDEKALLCGAGVWSGSLNTENIKRLTTIQRVFLLKFLKVYRTTSTQVLGVLAEIPPPYLSAKAEFQKFQDCVCRYSELDRVLNVSELDHFVNLSNVPIEF</sequence>
<accession>A0A4Y1ZQN3</accession>
<protein>
    <submittedName>
        <fullName evidence="2">Retrovirus-related Pol polyprotein from type-1 retrotransposable element R1</fullName>
    </submittedName>
</protein>
<evidence type="ECO:0000259" key="1">
    <source>
        <dbReference type="PROSITE" id="PS50878"/>
    </source>
</evidence>
<organism evidence="2 3">
    <name type="scientific">Araneus ventricosus</name>
    <name type="common">Orbweaver spider</name>
    <name type="synonym">Epeira ventricosa</name>
    <dbReference type="NCBI Taxonomy" id="182803"/>
    <lineage>
        <taxon>Eukaryota</taxon>
        <taxon>Metazoa</taxon>
        <taxon>Ecdysozoa</taxon>
        <taxon>Arthropoda</taxon>
        <taxon>Chelicerata</taxon>
        <taxon>Arachnida</taxon>
        <taxon>Araneae</taxon>
        <taxon>Araneomorphae</taxon>
        <taxon>Entelegynae</taxon>
        <taxon>Araneoidea</taxon>
        <taxon>Araneidae</taxon>
        <taxon>Araneus</taxon>
    </lineage>
</organism>
<dbReference type="AlphaFoldDB" id="A0A4Y1ZQN3"/>
<dbReference type="Pfam" id="PF00078">
    <property type="entry name" value="RVT_1"/>
    <property type="match status" value="1"/>
</dbReference>
<dbReference type="EMBL" id="BGPR01076707">
    <property type="protein sequence ID" value="GBL62221.1"/>
    <property type="molecule type" value="Genomic_DNA"/>
</dbReference>
<name>A0A4Y1ZQN3_ARAVE</name>
<dbReference type="PROSITE" id="PS50878">
    <property type="entry name" value="RT_POL"/>
    <property type="match status" value="1"/>
</dbReference>
<dbReference type="InterPro" id="IPR000477">
    <property type="entry name" value="RT_dom"/>
</dbReference>